<dbReference type="InterPro" id="IPR027417">
    <property type="entry name" value="P-loop_NTPase"/>
</dbReference>
<dbReference type="InterPro" id="IPR032704">
    <property type="entry name" value="Cms1"/>
</dbReference>
<accession>A0A137NRS0</accession>
<dbReference type="STRING" id="796925.A0A137NRS0"/>
<dbReference type="EMBL" id="KQ964890">
    <property type="protein sequence ID" value="KXN65390.1"/>
    <property type="molecule type" value="Genomic_DNA"/>
</dbReference>
<sequence>MKVNNHYGDYAGDALEDDFHLSPVHSEAESENESETELVEETQKRAKKANNKKEPKPPKKVKLDIKADVPNMTPLELEKHFNTCFKVNLKTLSDEEFENTQFKDTYFKLSDYKEPHIMENLAPFVKAMIKDATVLSDLPKAKFVGHPTVLMITSSAIRATDLIRALKTVSGTSKVAKLFSKHIKLSEQVQFLKENTFNIGVGTPNRILKLSETKDLKLGRLKYVILDMHRDVRKLNIADMRDTAPDLFTFYKDFLHPLLVKDQTKLILF</sequence>
<feature type="compositionally biased region" description="Basic and acidic residues" evidence="1">
    <location>
        <begin position="51"/>
        <end position="62"/>
    </location>
</feature>
<dbReference type="PANTHER" id="PTHR24030">
    <property type="entry name" value="PROTEIN CMSS1"/>
    <property type="match status" value="1"/>
</dbReference>
<keyword evidence="3" id="KW-1185">Reference proteome</keyword>
<reference evidence="2 3" key="1">
    <citation type="journal article" date="2015" name="Genome Biol. Evol.">
        <title>Phylogenomic analyses indicate that early fungi evolved digesting cell walls of algal ancestors of land plants.</title>
        <authorList>
            <person name="Chang Y."/>
            <person name="Wang S."/>
            <person name="Sekimoto S."/>
            <person name="Aerts A.L."/>
            <person name="Choi C."/>
            <person name="Clum A."/>
            <person name="LaButti K.M."/>
            <person name="Lindquist E.A."/>
            <person name="Yee Ngan C."/>
            <person name="Ohm R.A."/>
            <person name="Salamov A.A."/>
            <person name="Grigoriev I.V."/>
            <person name="Spatafora J.W."/>
            <person name="Berbee M.L."/>
        </authorList>
    </citation>
    <scope>NUCLEOTIDE SEQUENCE [LARGE SCALE GENOMIC DNA]</scope>
    <source>
        <strain evidence="2 3">NRRL 28638</strain>
    </source>
</reference>
<dbReference type="GO" id="GO:0030686">
    <property type="term" value="C:90S preribosome"/>
    <property type="evidence" value="ECO:0007669"/>
    <property type="project" value="TreeGrafter"/>
</dbReference>
<name>A0A137NRS0_CONC2</name>
<evidence type="ECO:0008006" key="4">
    <source>
        <dbReference type="Google" id="ProtNLM"/>
    </source>
</evidence>
<evidence type="ECO:0000313" key="2">
    <source>
        <dbReference type="EMBL" id="KXN65390.1"/>
    </source>
</evidence>
<organism evidence="2 3">
    <name type="scientific">Conidiobolus coronatus (strain ATCC 28846 / CBS 209.66 / NRRL 28638)</name>
    <name type="common">Delacroixia coronata</name>
    <dbReference type="NCBI Taxonomy" id="796925"/>
    <lineage>
        <taxon>Eukaryota</taxon>
        <taxon>Fungi</taxon>
        <taxon>Fungi incertae sedis</taxon>
        <taxon>Zoopagomycota</taxon>
        <taxon>Entomophthoromycotina</taxon>
        <taxon>Entomophthoromycetes</taxon>
        <taxon>Entomophthorales</taxon>
        <taxon>Ancylistaceae</taxon>
        <taxon>Conidiobolus</taxon>
    </lineage>
</organism>
<dbReference type="Gene3D" id="3.40.50.300">
    <property type="entry name" value="P-loop containing nucleotide triphosphate hydrolases"/>
    <property type="match status" value="1"/>
</dbReference>
<feature type="region of interest" description="Disordered" evidence="1">
    <location>
        <begin position="1"/>
        <end position="62"/>
    </location>
</feature>
<dbReference type="Pfam" id="PF14617">
    <property type="entry name" value="CMS1"/>
    <property type="match status" value="1"/>
</dbReference>
<dbReference type="AlphaFoldDB" id="A0A137NRS0"/>
<evidence type="ECO:0000313" key="3">
    <source>
        <dbReference type="Proteomes" id="UP000070444"/>
    </source>
</evidence>
<evidence type="ECO:0000256" key="1">
    <source>
        <dbReference type="SAM" id="MobiDB-lite"/>
    </source>
</evidence>
<proteinExistence type="predicted"/>
<protein>
    <recommendedName>
        <fullName evidence="4">Protein CMS1</fullName>
    </recommendedName>
</protein>
<gene>
    <name evidence="2" type="ORF">CONCODRAFT_13019</name>
</gene>
<dbReference type="PANTHER" id="PTHR24030:SF0">
    <property type="entry name" value="PROTEIN CMSS1"/>
    <property type="match status" value="1"/>
</dbReference>
<dbReference type="OrthoDB" id="1929311at2759"/>
<dbReference type="Proteomes" id="UP000070444">
    <property type="component" value="Unassembled WGS sequence"/>
</dbReference>
<dbReference type="SUPFAM" id="SSF52540">
    <property type="entry name" value="P-loop containing nucleoside triphosphate hydrolases"/>
    <property type="match status" value="1"/>
</dbReference>
<feature type="compositionally biased region" description="Acidic residues" evidence="1">
    <location>
        <begin position="29"/>
        <end position="40"/>
    </location>
</feature>
<dbReference type="GO" id="GO:0005634">
    <property type="term" value="C:nucleus"/>
    <property type="evidence" value="ECO:0007669"/>
    <property type="project" value="TreeGrafter"/>
</dbReference>